<keyword evidence="3" id="KW-1185">Reference proteome</keyword>
<feature type="chain" id="PRO_5022213874" evidence="1">
    <location>
        <begin position="22"/>
        <end position="344"/>
    </location>
</feature>
<name>A0A518EVK9_9BACT</name>
<reference evidence="2 3" key="1">
    <citation type="submission" date="2019-02" db="EMBL/GenBank/DDBJ databases">
        <title>Deep-cultivation of Planctomycetes and their phenomic and genomic characterization uncovers novel biology.</title>
        <authorList>
            <person name="Wiegand S."/>
            <person name="Jogler M."/>
            <person name="Boedeker C."/>
            <person name="Pinto D."/>
            <person name="Vollmers J."/>
            <person name="Rivas-Marin E."/>
            <person name="Kohn T."/>
            <person name="Peeters S.H."/>
            <person name="Heuer A."/>
            <person name="Rast P."/>
            <person name="Oberbeckmann S."/>
            <person name="Bunk B."/>
            <person name="Jeske O."/>
            <person name="Meyerdierks A."/>
            <person name="Storesund J.E."/>
            <person name="Kallscheuer N."/>
            <person name="Luecker S."/>
            <person name="Lage O.M."/>
            <person name="Pohl T."/>
            <person name="Merkel B.J."/>
            <person name="Hornburger P."/>
            <person name="Mueller R.-W."/>
            <person name="Bruemmer F."/>
            <person name="Labrenz M."/>
            <person name="Spormann A.M."/>
            <person name="Op den Camp H."/>
            <person name="Overmann J."/>
            <person name="Amann R."/>
            <person name="Jetten M.S.M."/>
            <person name="Mascher T."/>
            <person name="Medema M.H."/>
            <person name="Devos D.P."/>
            <person name="Kaster A.-K."/>
            <person name="Ovreas L."/>
            <person name="Rohde M."/>
            <person name="Galperin M.Y."/>
            <person name="Jogler C."/>
        </authorList>
    </citation>
    <scope>NUCLEOTIDE SEQUENCE [LARGE SCALE GENOMIC DNA]</scope>
    <source>
        <strain evidence="2 3">Poly30</strain>
    </source>
</reference>
<proteinExistence type="predicted"/>
<dbReference type="RefSeq" id="WP_145200251.1">
    <property type="nucleotide sequence ID" value="NZ_CP036434.1"/>
</dbReference>
<dbReference type="AlphaFoldDB" id="A0A518EVK9"/>
<dbReference type="Proteomes" id="UP000320390">
    <property type="component" value="Chromosome"/>
</dbReference>
<evidence type="ECO:0000313" key="2">
    <source>
        <dbReference type="EMBL" id="QDV08129.1"/>
    </source>
</evidence>
<feature type="signal peptide" evidence="1">
    <location>
        <begin position="1"/>
        <end position="21"/>
    </location>
</feature>
<protein>
    <submittedName>
        <fullName evidence="2">Uncharacterized protein</fullName>
    </submittedName>
</protein>
<evidence type="ECO:0000256" key="1">
    <source>
        <dbReference type="SAM" id="SignalP"/>
    </source>
</evidence>
<evidence type="ECO:0000313" key="3">
    <source>
        <dbReference type="Proteomes" id="UP000320390"/>
    </source>
</evidence>
<sequence precursor="true">MKATRPTLSFLLLAALPLGVAFRPASEKLDLTPRFEVGQSFTTTNGFNMEGALDELSVMANGAPALDGGAFLAEMAVTGDVVMSEEILEVRDGKIAKIRVTVDTMDVGVTGEFEAMGEGDTVDEQMEPELVGRTIEITIDEDGEETRTDVTADVEPLDDAMLEGISHENHYEMLLPKEPVEEGEEFELAPNWEDLIRDGMEGMDTSEMGADEQRAAEAMMNAFIDATTIEAIGKVTGVEDGVAIIEYTLSADMTIDDLMALIQSIAPPGEMDQVPPGIESVVEATAEFTGIGRFDMGLGQMTSLDLEGDFEVSITANMDMEGMTGSADVLMSGSMNLKGELTKN</sequence>
<dbReference type="EMBL" id="CP036434">
    <property type="protein sequence ID" value="QDV08129.1"/>
    <property type="molecule type" value="Genomic_DNA"/>
</dbReference>
<accession>A0A518EVK9</accession>
<organism evidence="2 3">
    <name type="scientific">Saltatorellus ferox</name>
    <dbReference type="NCBI Taxonomy" id="2528018"/>
    <lineage>
        <taxon>Bacteria</taxon>
        <taxon>Pseudomonadati</taxon>
        <taxon>Planctomycetota</taxon>
        <taxon>Planctomycetia</taxon>
        <taxon>Planctomycetia incertae sedis</taxon>
        <taxon>Saltatorellus</taxon>
    </lineage>
</organism>
<gene>
    <name evidence="2" type="ORF">Poly30_36650</name>
</gene>
<keyword evidence="1" id="KW-0732">Signal</keyword>